<dbReference type="Proteomes" id="UP000006001">
    <property type="component" value="Unassembled WGS sequence"/>
</dbReference>
<reference evidence="1" key="1">
    <citation type="submission" date="2009-10" db="EMBL/GenBank/DDBJ databases">
        <authorList>
            <person name="Weinstock G."/>
            <person name="Sodergren E."/>
            <person name="Clifton S."/>
            <person name="Fulton L."/>
            <person name="Fulton B."/>
            <person name="Courtney L."/>
            <person name="Fronick C."/>
            <person name="Harrison M."/>
            <person name="Strong C."/>
            <person name="Farmer C."/>
            <person name="Delahaunty K."/>
            <person name="Markovic C."/>
            <person name="Hall O."/>
            <person name="Minx P."/>
            <person name="Tomlinson C."/>
            <person name="Mitreva M."/>
            <person name="Nelson J."/>
            <person name="Hou S."/>
            <person name="Wollam A."/>
            <person name="Pepin K.H."/>
            <person name="Johnson M."/>
            <person name="Bhonagiri V."/>
            <person name="Nash W.E."/>
            <person name="Warren W."/>
            <person name="Chinwalla A."/>
            <person name="Mardis E.R."/>
            <person name="Wilson R.K."/>
        </authorList>
    </citation>
    <scope>NUCLEOTIDE SEQUENCE [LARGE SCALE GENOMIC DNA]</scope>
    <source>
        <strain evidence="1">ATCC 700122</strain>
    </source>
</reference>
<evidence type="ECO:0000313" key="2">
    <source>
        <dbReference type="Proteomes" id="UP000006001"/>
    </source>
</evidence>
<dbReference type="HOGENOM" id="CLU_3257932_0_0_11"/>
<keyword evidence="2" id="KW-1185">Reference proteome</keyword>
<sequence length="42" mass="4877">MMRNSQSGWLESMQPPSFVQGTQARIRLECLRRSLVRLCGPR</sequence>
<proteinExistence type="predicted"/>
<dbReference type="AlphaFoldDB" id="D0WHQ4"/>
<accession>D0WHQ4</accession>
<evidence type="ECO:0000313" key="1">
    <source>
        <dbReference type="EMBL" id="EEZ60997.1"/>
    </source>
</evidence>
<comment type="caution">
    <text evidence="1">The sequence shown here is derived from an EMBL/GenBank/DDBJ whole genome shotgun (WGS) entry which is preliminary data.</text>
</comment>
<gene>
    <name evidence="1" type="ORF">HMPREF0762_01372</name>
</gene>
<organism evidence="1 2">
    <name type="scientific">Slackia exigua (strain ATCC 700122 / DSM 15923 / CIP 105133 / JCM 11022 / KCTC 5966 / S-7)</name>
    <dbReference type="NCBI Taxonomy" id="649764"/>
    <lineage>
        <taxon>Bacteria</taxon>
        <taxon>Bacillati</taxon>
        <taxon>Actinomycetota</taxon>
        <taxon>Coriobacteriia</taxon>
        <taxon>Eggerthellales</taxon>
        <taxon>Eggerthellaceae</taxon>
        <taxon>Slackia</taxon>
    </lineage>
</organism>
<dbReference type="EMBL" id="ACUX02000008">
    <property type="protein sequence ID" value="EEZ60997.1"/>
    <property type="molecule type" value="Genomic_DNA"/>
</dbReference>
<protein>
    <submittedName>
        <fullName evidence="1">Uncharacterized protein</fullName>
    </submittedName>
</protein>
<name>D0WHQ4_SLAES</name>